<gene>
    <name evidence="2" type="primary">CU059_0</name>
    <name evidence="2" type="ORF">g.64126</name>
</gene>
<evidence type="ECO:0000256" key="1">
    <source>
        <dbReference type="ARBA" id="ARBA00009619"/>
    </source>
</evidence>
<name>A0A1D1ZI19_9ARAE</name>
<sequence>LTQSPFSAVADEWGTKMVLLHVKGDAEDHQFLYECPAGLAIEEISAVVLEIHNLQSKILQLSLRLRERFFDGSSPESWTAAAISLYRAMSEAVTYVSKDQILHKRSLSPHVLIDHVQNMEKEIKVSTLMECSDVSPSDLLSDFDVLNGEMTQLWWAGKELVRGKRLCDYIGNNEKTKIVIRLHSTTSAPSHHLST</sequence>
<dbReference type="PANTHER" id="PTHR13238:SF0">
    <property type="entry name" value="CILIA- AND FLAGELLA-ASSOCIATED PROTEIN 298"/>
    <property type="match status" value="1"/>
</dbReference>
<dbReference type="EMBL" id="GDJX01001473">
    <property type="protein sequence ID" value="JAT66463.1"/>
    <property type="molecule type" value="Transcribed_RNA"/>
</dbReference>
<dbReference type="InterPro" id="IPR021298">
    <property type="entry name" value="CFAP298"/>
</dbReference>
<evidence type="ECO:0000313" key="2">
    <source>
        <dbReference type="EMBL" id="JAT66463.1"/>
    </source>
</evidence>
<reference evidence="2" key="1">
    <citation type="submission" date="2015-07" db="EMBL/GenBank/DDBJ databases">
        <title>Transcriptome Assembly of Anthurium amnicola.</title>
        <authorList>
            <person name="Suzuki J."/>
        </authorList>
    </citation>
    <scope>NUCLEOTIDE SEQUENCE</scope>
</reference>
<dbReference type="PANTHER" id="PTHR13238">
    <property type="entry name" value="PROTEIN C21ORF59"/>
    <property type="match status" value="1"/>
</dbReference>
<comment type="similarity">
    <text evidence="1">Belongs to the CFAP298 family.</text>
</comment>
<accession>A0A1D1ZI19</accession>
<dbReference type="Pfam" id="PF11069">
    <property type="entry name" value="CFAP298"/>
    <property type="match status" value="1"/>
</dbReference>
<feature type="non-terminal residue" evidence="2">
    <location>
        <position position="1"/>
    </location>
</feature>
<proteinExistence type="inferred from homology"/>
<organism evidence="2">
    <name type="scientific">Anthurium amnicola</name>
    <dbReference type="NCBI Taxonomy" id="1678845"/>
    <lineage>
        <taxon>Eukaryota</taxon>
        <taxon>Viridiplantae</taxon>
        <taxon>Streptophyta</taxon>
        <taxon>Embryophyta</taxon>
        <taxon>Tracheophyta</taxon>
        <taxon>Spermatophyta</taxon>
        <taxon>Magnoliopsida</taxon>
        <taxon>Liliopsida</taxon>
        <taxon>Araceae</taxon>
        <taxon>Pothoideae</taxon>
        <taxon>Potheae</taxon>
        <taxon>Anthurium</taxon>
    </lineage>
</organism>
<protein>
    <submittedName>
        <fullName evidence="2">Uncharacterized protein C21orf59</fullName>
    </submittedName>
</protein>
<dbReference type="AlphaFoldDB" id="A0A1D1ZI19"/>